<organism evidence="11 12">
    <name type="scientific">Planktothrix rubescens CCAP 1459/22</name>
    <dbReference type="NCBI Taxonomy" id="329571"/>
    <lineage>
        <taxon>Bacteria</taxon>
        <taxon>Bacillati</taxon>
        <taxon>Cyanobacteriota</taxon>
        <taxon>Cyanophyceae</taxon>
        <taxon>Oscillatoriophycideae</taxon>
        <taxon>Oscillatoriales</taxon>
        <taxon>Microcoleaceae</taxon>
        <taxon>Planktothrix</taxon>
    </lineage>
</organism>
<accession>A0A6J7ZR84</accession>
<sequence length="242" mass="27671">MEKTKPRLAISPVFSLRKNLILFISKTMTNLAEKLKIGTQQSHSNAEHTGFMRNFLSGGISRESFCQLLSNLYFVYSQLEAELQSHQTHPNISKIYFPELNRKANLEKDLNFYYGEHWPDNITASPAAQSYVSRLRELSGTESTLLIAHSYTRYMGDLSGGQSLKKIVQSVFNLEEHQGICFYEFDQIPDINEFKNLYRQRLNELVLSEKLQDQIVAEANNAFVLNIAMLRDLGEIPTPATV</sequence>
<evidence type="ECO:0000256" key="9">
    <source>
        <dbReference type="PIRSR" id="PIRSR000343-1"/>
    </source>
</evidence>
<dbReference type="SUPFAM" id="SSF48613">
    <property type="entry name" value="Heme oxygenase-like"/>
    <property type="match status" value="1"/>
</dbReference>
<dbReference type="GO" id="GO:0046872">
    <property type="term" value="F:metal ion binding"/>
    <property type="evidence" value="ECO:0007669"/>
    <property type="project" value="UniProtKB-KW"/>
</dbReference>
<evidence type="ECO:0000313" key="11">
    <source>
        <dbReference type="EMBL" id="CAC5344868.1"/>
    </source>
</evidence>
<dbReference type="Gene3D" id="1.20.910.10">
    <property type="entry name" value="Heme oxygenase-like"/>
    <property type="match status" value="1"/>
</dbReference>
<dbReference type="EMBL" id="CZCZ02000015">
    <property type="protein sequence ID" value="CAC5344868.1"/>
    <property type="molecule type" value="Genomic_DNA"/>
</dbReference>
<dbReference type="GO" id="GO:0042167">
    <property type="term" value="P:heme catabolic process"/>
    <property type="evidence" value="ECO:0007669"/>
    <property type="project" value="TreeGrafter"/>
</dbReference>
<keyword evidence="4 9" id="KW-0349">Heme</keyword>
<dbReference type="InterPro" id="IPR016084">
    <property type="entry name" value="Haem_Oase-like_multi-hlx"/>
</dbReference>
<keyword evidence="7 10" id="KW-0408">Iron</keyword>
<evidence type="ECO:0000256" key="4">
    <source>
        <dbReference type="ARBA" id="ARBA00022617"/>
    </source>
</evidence>
<comment type="caution">
    <text evidence="11">The sequence shown here is derived from an EMBL/GenBank/DDBJ whole genome shotgun (WGS) entry which is preliminary data.</text>
</comment>
<keyword evidence="5 10" id="KW-0479">Metal-binding</keyword>
<evidence type="ECO:0000256" key="8">
    <source>
        <dbReference type="ARBA" id="ARBA00048328"/>
    </source>
</evidence>
<dbReference type="PIRSF" id="PIRSF000343">
    <property type="entry name" value="Haem_Oase"/>
    <property type="match status" value="1"/>
</dbReference>
<evidence type="ECO:0000256" key="1">
    <source>
        <dbReference type="ARBA" id="ARBA00006134"/>
    </source>
</evidence>
<dbReference type="InterPro" id="IPR016053">
    <property type="entry name" value="Haem_Oase-like"/>
</dbReference>
<comment type="catalytic activity">
    <reaction evidence="8">
        <text>heme b + 3 reduced [NADPH--hemoprotein reductase] + 3 O2 = biliverdin IXalpha + CO + Fe(2+) + 3 oxidized [NADPH--hemoprotein reductase] + 3 H2O + H(+)</text>
        <dbReference type="Rhea" id="RHEA:21764"/>
        <dbReference type="Rhea" id="RHEA-COMP:11964"/>
        <dbReference type="Rhea" id="RHEA-COMP:11965"/>
        <dbReference type="ChEBI" id="CHEBI:15377"/>
        <dbReference type="ChEBI" id="CHEBI:15378"/>
        <dbReference type="ChEBI" id="CHEBI:15379"/>
        <dbReference type="ChEBI" id="CHEBI:17245"/>
        <dbReference type="ChEBI" id="CHEBI:29033"/>
        <dbReference type="ChEBI" id="CHEBI:57618"/>
        <dbReference type="ChEBI" id="CHEBI:57991"/>
        <dbReference type="ChEBI" id="CHEBI:58210"/>
        <dbReference type="ChEBI" id="CHEBI:60344"/>
        <dbReference type="EC" id="1.14.14.18"/>
    </reaction>
</comment>
<dbReference type="GO" id="GO:0020037">
    <property type="term" value="F:heme binding"/>
    <property type="evidence" value="ECO:0007669"/>
    <property type="project" value="TreeGrafter"/>
</dbReference>
<keyword evidence="6 11" id="KW-0560">Oxidoreductase</keyword>
<proteinExistence type="inferred from homology"/>
<name>A0A6J7ZR84_PLARU</name>
<evidence type="ECO:0000256" key="6">
    <source>
        <dbReference type="ARBA" id="ARBA00023002"/>
    </source>
</evidence>
<comment type="similarity">
    <text evidence="1">Belongs to the heme oxygenase family.</text>
</comment>
<evidence type="ECO:0000313" key="12">
    <source>
        <dbReference type="Proteomes" id="UP000196521"/>
    </source>
</evidence>
<feature type="binding site" evidence="9">
    <location>
        <position position="151"/>
    </location>
    <ligand>
        <name>heme b</name>
        <dbReference type="ChEBI" id="CHEBI:60344"/>
    </ligand>
</feature>
<gene>
    <name evidence="11" type="primary">pbsA</name>
    <name evidence="11" type="ORF">PLAN_50073</name>
</gene>
<dbReference type="AlphaFoldDB" id="A0A6J7ZR84"/>
<dbReference type="Proteomes" id="UP000196521">
    <property type="component" value="Unassembled WGS sequence"/>
</dbReference>
<feature type="binding site" evidence="9">
    <location>
        <position position="36"/>
    </location>
    <ligand>
        <name>heme b</name>
        <dbReference type="ChEBI" id="CHEBI:60344"/>
    </ligand>
</feature>
<dbReference type="Pfam" id="PF01126">
    <property type="entry name" value="Heme_oxygenase"/>
    <property type="match status" value="1"/>
</dbReference>
<dbReference type="GO" id="GO:0006979">
    <property type="term" value="P:response to oxidative stress"/>
    <property type="evidence" value="ECO:0007669"/>
    <property type="project" value="TreeGrafter"/>
</dbReference>
<evidence type="ECO:0000256" key="10">
    <source>
        <dbReference type="PIRSR" id="PIRSR000343-2"/>
    </source>
</evidence>
<dbReference type="PANTHER" id="PTHR10720:SF0">
    <property type="entry name" value="HEME OXYGENASE"/>
    <property type="match status" value="1"/>
</dbReference>
<dbReference type="GO" id="GO:0015979">
    <property type="term" value="P:photosynthesis"/>
    <property type="evidence" value="ECO:0007669"/>
    <property type="project" value="UniProtKB-KW"/>
</dbReference>
<dbReference type="InterPro" id="IPR002051">
    <property type="entry name" value="Haem_Oase"/>
</dbReference>
<protein>
    <recommendedName>
        <fullName evidence="2">heme oxygenase (biliverdin-producing)</fullName>
        <ecNumber evidence="2">1.14.14.18</ecNumber>
    </recommendedName>
</protein>
<feature type="binding site" evidence="9">
    <location>
        <position position="199"/>
    </location>
    <ligand>
        <name>heme b</name>
        <dbReference type="ChEBI" id="CHEBI:60344"/>
    </ligand>
</feature>
<dbReference type="EC" id="1.14.14.18" evidence="2"/>
<evidence type="ECO:0000256" key="3">
    <source>
        <dbReference type="ARBA" id="ARBA00022531"/>
    </source>
</evidence>
<keyword evidence="3" id="KW-0602">Photosynthesis</keyword>
<reference evidence="11" key="1">
    <citation type="submission" date="2020-05" db="EMBL/GenBank/DDBJ databases">
        <authorList>
            <consortium name="Genoscope - CEA"/>
            <person name="William W."/>
        </authorList>
    </citation>
    <scope>NUCLEOTIDE SEQUENCE [LARGE SCALE GENOMIC DNA]</scope>
    <source>
        <strain evidence="11">PCC 7821</strain>
    </source>
</reference>
<dbReference type="GO" id="GO:0006788">
    <property type="term" value="P:heme oxidation"/>
    <property type="evidence" value="ECO:0007669"/>
    <property type="project" value="InterPro"/>
</dbReference>
<dbReference type="GO" id="GO:0004392">
    <property type="term" value="F:heme oxygenase (decyclizing) activity"/>
    <property type="evidence" value="ECO:0007669"/>
    <property type="project" value="UniProtKB-EC"/>
</dbReference>
<dbReference type="PRINTS" id="PR00088">
    <property type="entry name" value="HAEMOXYGNASE"/>
</dbReference>
<dbReference type="PANTHER" id="PTHR10720">
    <property type="entry name" value="HEME OXYGENASE"/>
    <property type="match status" value="1"/>
</dbReference>
<evidence type="ECO:0000256" key="2">
    <source>
        <dbReference type="ARBA" id="ARBA00012360"/>
    </source>
</evidence>
<keyword evidence="12" id="KW-1185">Reference proteome</keyword>
<evidence type="ECO:0000256" key="7">
    <source>
        <dbReference type="ARBA" id="ARBA00023004"/>
    </source>
</evidence>
<dbReference type="PROSITE" id="PS00593">
    <property type="entry name" value="HEME_OXYGENASE"/>
    <property type="match status" value="1"/>
</dbReference>
<dbReference type="FunFam" id="1.20.910.10:FF:000001">
    <property type="entry name" value="Heme oxygenase 1"/>
    <property type="match status" value="1"/>
</dbReference>
<evidence type="ECO:0000256" key="5">
    <source>
        <dbReference type="ARBA" id="ARBA00022723"/>
    </source>
</evidence>
<dbReference type="CDD" id="cd19165">
    <property type="entry name" value="HemeO"/>
    <property type="match status" value="1"/>
</dbReference>
<dbReference type="InterPro" id="IPR018207">
    <property type="entry name" value="Haem_oxygenase_CS"/>
</dbReference>
<feature type="binding site" description="axial binding residue" evidence="10">
    <location>
        <position position="43"/>
    </location>
    <ligand>
        <name>heme b</name>
        <dbReference type="ChEBI" id="CHEBI:60344"/>
    </ligand>
    <ligandPart>
        <name>Fe</name>
        <dbReference type="ChEBI" id="CHEBI:18248"/>
    </ligandPart>
</feature>